<name>H7EIJ0_9SPIR</name>
<evidence type="ECO:0000259" key="1">
    <source>
        <dbReference type="Pfam" id="PF08334"/>
    </source>
</evidence>
<sequence>MRRSSFIAGACFLSVTAAVFLVPALVSRARISRVVGALQAYYVDCGSFPSPAQGLSALVREPVPPVPGWGGPYAFEEITRDAWGNEFRYDVRCPGGVPFVVSSPGPFSFFVSSREVFR</sequence>
<dbReference type="Pfam" id="PF08334">
    <property type="entry name" value="T2SSG"/>
    <property type="match status" value="1"/>
</dbReference>
<dbReference type="Proteomes" id="UP000003571">
    <property type="component" value="Unassembled WGS sequence"/>
</dbReference>
<dbReference type="EMBL" id="AGRW01000036">
    <property type="protein sequence ID" value="EIC02641.1"/>
    <property type="molecule type" value="Genomic_DNA"/>
</dbReference>
<dbReference type="Gene3D" id="3.30.700.10">
    <property type="entry name" value="Glycoprotein, Type 4 Pilin"/>
    <property type="match status" value="1"/>
</dbReference>
<dbReference type="AlphaFoldDB" id="H7EIJ0"/>
<dbReference type="eggNOG" id="COG2165">
    <property type="taxonomic scope" value="Bacteria"/>
</dbReference>
<comment type="caution">
    <text evidence="2">The sequence shown here is derived from an EMBL/GenBank/DDBJ whole genome shotgun (WGS) entry which is preliminary data.</text>
</comment>
<keyword evidence="3" id="KW-1185">Reference proteome</keyword>
<dbReference type="InterPro" id="IPR013545">
    <property type="entry name" value="T2SS_protein-GspG_C"/>
</dbReference>
<protein>
    <submittedName>
        <fullName evidence="2">Type II secretion system protein G</fullName>
    </submittedName>
</protein>
<feature type="domain" description="Type II secretion system protein GspG C-terminal" evidence="1">
    <location>
        <begin position="27"/>
        <end position="105"/>
    </location>
</feature>
<dbReference type="InterPro" id="IPR045584">
    <property type="entry name" value="Pilin-like"/>
</dbReference>
<dbReference type="PATRIC" id="fig|907348.3.peg.638"/>
<reference evidence="2 3" key="1">
    <citation type="submission" date="2011-09" db="EMBL/GenBank/DDBJ databases">
        <title>The draft genome of Treponema saccharophilum DSM 2985.</title>
        <authorList>
            <consortium name="US DOE Joint Genome Institute (JGI-PGF)"/>
            <person name="Lucas S."/>
            <person name="Copeland A."/>
            <person name="Lapidus A."/>
            <person name="Glavina del Rio T."/>
            <person name="Dalin E."/>
            <person name="Tice H."/>
            <person name="Bruce D."/>
            <person name="Goodwin L."/>
            <person name="Pitluck S."/>
            <person name="Peters L."/>
            <person name="Kyrpides N."/>
            <person name="Mavromatis K."/>
            <person name="Ivanova N."/>
            <person name="Markowitz V."/>
            <person name="Cheng J.-F."/>
            <person name="Hugenholtz P."/>
            <person name="Woyke T."/>
            <person name="Wu D."/>
            <person name="Gronow S."/>
            <person name="Wellnitz S."/>
            <person name="Brambilla E."/>
            <person name="Klenk H.-P."/>
            <person name="Eisen J.A."/>
        </authorList>
    </citation>
    <scope>NUCLEOTIDE SEQUENCE [LARGE SCALE GENOMIC DNA]</scope>
    <source>
        <strain evidence="2 3">DSM 2985</strain>
    </source>
</reference>
<dbReference type="RefSeq" id="WP_002702781.1">
    <property type="nucleotide sequence ID" value="NZ_AGRW01000036.1"/>
</dbReference>
<organism evidence="2 3">
    <name type="scientific">Treponema saccharophilum DSM 2985</name>
    <dbReference type="NCBI Taxonomy" id="907348"/>
    <lineage>
        <taxon>Bacteria</taxon>
        <taxon>Pseudomonadati</taxon>
        <taxon>Spirochaetota</taxon>
        <taxon>Spirochaetia</taxon>
        <taxon>Spirochaetales</taxon>
        <taxon>Treponemataceae</taxon>
        <taxon>Treponema</taxon>
    </lineage>
</organism>
<accession>H7EIJ0</accession>
<evidence type="ECO:0000313" key="3">
    <source>
        <dbReference type="Proteomes" id="UP000003571"/>
    </source>
</evidence>
<evidence type="ECO:0000313" key="2">
    <source>
        <dbReference type="EMBL" id="EIC02641.1"/>
    </source>
</evidence>
<dbReference type="OrthoDB" id="9795612at2"/>
<proteinExistence type="predicted"/>
<dbReference type="STRING" id="907348.TresaDRAFT_1921"/>
<dbReference type="SUPFAM" id="SSF54523">
    <property type="entry name" value="Pili subunits"/>
    <property type="match status" value="1"/>
</dbReference>
<gene>
    <name evidence="2" type="ORF">TresaDRAFT_1921</name>
</gene>